<evidence type="ECO:0000256" key="2">
    <source>
        <dbReference type="ARBA" id="ARBA00022670"/>
    </source>
</evidence>
<dbReference type="GO" id="GO:0006508">
    <property type="term" value="P:proteolysis"/>
    <property type="evidence" value="ECO:0007669"/>
    <property type="project" value="UniProtKB-KW"/>
</dbReference>
<keyword evidence="6" id="KW-1185">Reference proteome</keyword>
<evidence type="ECO:0000313" key="6">
    <source>
        <dbReference type="Proteomes" id="UP000037460"/>
    </source>
</evidence>
<dbReference type="GO" id="GO:0016579">
    <property type="term" value="P:protein deubiquitination"/>
    <property type="evidence" value="ECO:0007669"/>
    <property type="project" value="TreeGrafter"/>
</dbReference>
<dbReference type="OrthoDB" id="412286at2759"/>
<protein>
    <recommendedName>
        <fullName evidence="4">PPPDE domain-containing protein</fullName>
    </recommendedName>
</protein>
<dbReference type="PROSITE" id="PS51858">
    <property type="entry name" value="PPPDE"/>
    <property type="match status" value="1"/>
</dbReference>
<comment type="caution">
    <text evidence="5">The sequence shown here is derived from an EMBL/GenBank/DDBJ whole genome shotgun (WGS) entry which is preliminary data.</text>
</comment>
<keyword evidence="2" id="KW-0645">Protease</keyword>
<dbReference type="PANTHER" id="PTHR12378:SF80">
    <property type="entry name" value="IP06716P-RELATED"/>
    <property type="match status" value="1"/>
</dbReference>
<accession>A0A0M0JAK1</accession>
<dbReference type="Proteomes" id="UP000037460">
    <property type="component" value="Unassembled WGS sequence"/>
</dbReference>
<reference evidence="6" key="1">
    <citation type="journal article" date="2015" name="PLoS Genet.">
        <title>Genome Sequence and Transcriptome Analyses of Chrysochromulina tobin: Metabolic Tools for Enhanced Algal Fitness in the Prominent Order Prymnesiales (Haptophyceae).</title>
        <authorList>
            <person name="Hovde B.T."/>
            <person name="Deodato C.R."/>
            <person name="Hunsperger H.M."/>
            <person name="Ryken S.A."/>
            <person name="Yost W."/>
            <person name="Jha R.K."/>
            <person name="Patterson J."/>
            <person name="Monnat R.J. Jr."/>
            <person name="Barlow S.B."/>
            <person name="Starkenburg S.R."/>
            <person name="Cattolico R.A."/>
        </authorList>
    </citation>
    <scope>NUCLEOTIDE SEQUENCE</scope>
    <source>
        <strain evidence="6">CCMP291</strain>
    </source>
</reference>
<gene>
    <name evidence="5" type="ORF">Ctob_002753</name>
</gene>
<comment type="similarity">
    <text evidence="1">Belongs to the DeSI family.</text>
</comment>
<dbReference type="PANTHER" id="PTHR12378">
    <property type="entry name" value="DESUMOYLATING ISOPEPTIDASE"/>
    <property type="match status" value="1"/>
</dbReference>
<dbReference type="InterPro" id="IPR042266">
    <property type="entry name" value="PPPDE_sf"/>
</dbReference>
<feature type="domain" description="PPPDE" evidence="4">
    <location>
        <begin position="1"/>
        <end position="125"/>
    </location>
</feature>
<dbReference type="AlphaFoldDB" id="A0A0M0JAK1"/>
<keyword evidence="3" id="KW-0378">Hydrolase</keyword>
<evidence type="ECO:0000256" key="1">
    <source>
        <dbReference type="ARBA" id="ARBA00008140"/>
    </source>
</evidence>
<evidence type="ECO:0000256" key="3">
    <source>
        <dbReference type="ARBA" id="ARBA00022801"/>
    </source>
</evidence>
<evidence type="ECO:0000259" key="4">
    <source>
        <dbReference type="PROSITE" id="PS51858"/>
    </source>
</evidence>
<name>A0A0M0JAK1_9EUKA</name>
<dbReference type="GO" id="GO:0101005">
    <property type="term" value="F:deubiquitinase activity"/>
    <property type="evidence" value="ECO:0007669"/>
    <property type="project" value="TreeGrafter"/>
</dbReference>
<evidence type="ECO:0000313" key="5">
    <source>
        <dbReference type="EMBL" id="KOO23591.1"/>
    </source>
</evidence>
<dbReference type="InterPro" id="IPR008580">
    <property type="entry name" value="PPPDE_dom"/>
</dbReference>
<dbReference type="Pfam" id="PF05903">
    <property type="entry name" value="Peptidase_C97"/>
    <property type="match status" value="1"/>
</dbReference>
<dbReference type="Gene3D" id="3.90.1720.30">
    <property type="entry name" value="PPPDE domains"/>
    <property type="match status" value="1"/>
</dbReference>
<sequence>MSLLASKPAYWFPKLSVGVGRRTWSYDGEPEQTYDAIIENAAGEPPLRTWNCGATRLTDTEIDALIGEMGATDYTPAEYDFFLRNCNHFCYDLAERLAGPWKTKAAQFMDERVLHESEAILNAMPGLQQTMTRAVTFQVQKIIIKSWRKEWKRALAEYEEQQNVPLGERISG</sequence>
<proteinExistence type="inferred from homology"/>
<dbReference type="EMBL" id="JWZX01003176">
    <property type="protein sequence ID" value="KOO23591.1"/>
    <property type="molecule type" value="Genomic_DNA"/>
</dbReference>
<organism evidence="5 6">
    <name type="scientific">Chrysochromulina tobinii</name>
    <dbReference type="NCBI Taxonomy" id="1460289"/>
    <lineage>
        <taxon>Eukaryota</taxon>
        <taxon>Haptista</taxon>
        <taxon>Haptophyta</taxon>
        <taxon>Prymnesiophyceae</taxon>
        <taxon>Prymnesiales</taxon>
        <taxon>Chrysochromulinaceae</taxon>
        <taxon>Chrysochromulina</taxon>
    </lineage>
</organism>